<sequence>MLLQGFDAWVIHSIFFVWNGDDDVARGGDIIFSMNRASSDNQNHCRVAGFGFTGGDKEEARESLEIGEVFGRRSKSETKLASGDKPVKNLFQRMKSMGSLSRIGCFQEEESIDHCRTSTVKKGFDIMR</sequence>
<reference evidence="1" key="1">
    <citation type="journal article" date="2023" name="Plant J.">
        <title>The genome of the king protea, Protea cynaroides.</title>
        <authorList>
            <person name="Chang J."/>
            <person name="Duong T.A."/>
            <person name="Schoeman C."/>
            <person name="Ma X."/>
            <person name="Roodt D."/>
            <person name="Barker N."/>
            <person name="Li Z."/>
            <person name="Van de Peer Y."/>
            <person name="Mizrachi E."/>
        </authorList>
    </citation>
    <scope>NUCLEOTIDE SEQUENCE</scope>
    <source>
        <tissue evidence="1">Young leaves</tissue>
    </source>
</reference>
<dbReference type="AlphaFoldDB" id="A0A9Q0QYR8"/>
<dbReference type="OrthoDB" id="1685070at2759"/>
<evidence type="ECO:0000313" key="2">
    <source>
        <dbReference type="Proteomes" id="UP001141806"/>
    </source>
</evidence>
<accession>A0A9Q0QYR8</accession>
<dbReference type="EMBL" id="JAMYWD010000003">
    <property type="protein sequence ID" value="KAJ4976722.1"/>
    <property type="molecule type" value="Genomic_DNA"/>
</dbReference>
<name>A0A9Q0QYR8_9MAGN</name>
<comment type="caution">
    <text evidence="1">The sequence shown here is derived from an EMBL/GenBank/DDBJ whole genome shotgun (WGS) entry which is preliminary data.</text>
</comment>
<proteinExistence type="predicted"/>
<gene>
    <name evidence="1" type="ORF">NE237_001828</name>
</gene>
<protein>
    <submittedName>
        <fullName evidence="1">Uncharacterized protein</fullName>
    </submittedName>
</protein>
<dbReference type="Proteomes" id="UP001141806">
    <property type="component" value="Unassembled WGS sequence"/>
</dbReference>
<organism evidence="1 2">
    <name type="scientific">Protea cynaroides</name>
    <dbReference type="NCBI Taxonomy" id="273540"/>
    <lineage>
        <taxon>Eukaryota</taxon>
        <taxon>Viridiplantae</taxon>
        <taxon>Streptophyta</taxon>
        <taxon>Embryophyta</taxon>
        <taxon>Tracheophyta</taxon>
        <taxon>Spermatophyta</taxon>
        <taxon>Magnoliopsida</taxon>
        <taxon>Proteales</taxon>
        <taxon>Proteaceae</taxon>
        <taxon>Protea</taxon>
    </lineage>
</organism>
<evidence type="ECO:0000313" key="1">
    <source>
        <dbReference type="EMBL" id="KAJ4976722.1"/>
    </source>
</evidence>
<keyword evidence="2" id="KW-1185">Reference proteome</keyword>